<dbReference type="PATRIC" id="fig|1411148.3.peg.2138"/>
<accession>W2C0J8</accession>
<evidence type="ECO:0000313" key="4">
    <source>
        <dbReference type="EMBL" id="ETK00719.1"/>
    </source>
</evidence>
<dbReference type="SUPFAM" id="SSF117457">
    <property type="entry name" value="FumA C-terminal domain-like"/>
    <property type="match status" value="1"/>
</dbReference>
<evidence type="ECO:0000256" key="1">
    <source>
        <dbReference type="ARBA" id="ARBA00008876"/>
    </source>
</evidence>
<feature type="domain" description="Fe-S hydro-lyase tartrate dehydratase beta-type catalytic" evidence="3">
    <location>
        <begin position="7"/>
        <end position="176"/>
    </location>
</feature>
<comment type="similarity">
    <text evidence="1">Belongs to the class-I fumarase family.</text>
</comment>
<dbReference type="InterPro" id="IPR036660">
    <property type="entry name" value="Fe-S_hydroAse_TtdB_cat_sf"/>
</dbReference>
<dbReference type="GO" id="GO:0016836">
    <property type="term" value="F:hydro-lyase activity"/>
    <property type="evidence" value="ECO:0007669"/>
    <property type="project" value="InterPro"/>
</dbReference>
<protein>
    <submittedName>
        <fullName evidence="4">Fumarate hydratase</fullName>
    </submittedName>
</protein>
<comment type="caution">
    <text evidence="4">The sequence shown here is derived from an EMBL/GenBank/DDBJ whole genome shotgun (WGS) entry which is preliminary data.</text>
</comment>
<name>W2C0J8_9BACT</name>
<dbReference type="Gene3D" id="3.20.130.10">
    <property type="entry name" value="Fe-S hydro-lyase, tartrate dehydratase beta-type, catalytic domain"/>
    <property type="match status" value="1"/>
</dbReference>
<dbReference type="NCBIfam" id="TIGR00723">
    <property type="entry name" value="ttdB_fumA_fumB"/>
    <property type="match status" value="1"/>
</dbReference>
<organism evidence="4 5">
    <name type="scientific">Tannerella sp. oral taxon BU063 isolate Cell 2</name>
    <dbReference type="NCBI Taxonomy" id="1411148"/>
    <lineage>
        <taxon>Bacteria</taxon>
        <taxon>Pseudomonadati</taxon>
        <taxon>Bacteroidota</taxon>
        <taxon>Bacteroidia</taxon>
        <taxon>Bacteroidales</taxon>
        <taxon>Tannerellaceae</taxon>
        <taxon>Tannerella</taxon>
    </lineage>
</organism>
<proteinExistence type="inferred from homology"/>
<dbReference type="Proteomes" id="UP000018837">
    <property type="component" value="Unassembled WGS sequence"/>
</dbReference>
<evidence type="ECO:0000313" key="5">
    <source>
        <dbReference type="Proteomes" id="UP000018837"/>
    </source>
</evidence>
<dbReference type="PANTHER" id="PTHR43351:SF2">
    <property type="entry name" value="L(+)-TARTRATE DEHYDRATASE SUBUNIT BETA-RELATED"/>
    <property type="match status" value="1"/>
</dbReference>
<reference evidence="4 5" key="1">
    <citation type="submission" date="2013-11" db="EMBL/GenBank/DDBJ databases">
        <title>Single cell genomics of uncultured Tannerella BU063 (oral taxon 286).</title>
        <authorList>
            <person name="Beall C.J."/>
            <person name="Campbell A.G."/>
            <person name="Griffen A.L."/>
            <person name="Podar M."/>
            <person name="Leys E.J."/>
        </authorList>
    </citation>
    <scope>NUCLEOTIDE SEQUENCE [LARGE SCALE GENOMIC DNA]</scope>
    <source>
        <strain evidence="4">Cell 2</strain>
    </source>
</reference>
<dbReference type="Pfam" id="PF05683">
    <property type="entry name" value="Fumerase_C"/>
    <property type="match status" value="1"/>
</dbReference>
<evidence type="ECO:0000259" key="3">
    <source>
        <dbReference type="Pfam" id="PF05683"/>
    </source>
</evidence>
<gene>
    <name evidence="4" type="ORF">N425_12830</name>
</gene>
<keyword evidence="2" id="KW-0456">Lyase</keyword>
<sequence length="184" mass="19979">MEKRILRAPFTDDVIRSLTAGDLVYLSGTIYTARDAAHKRLYEMLDRGEPMPFDFTGQVVYYAGPCPAKPGQPIGSVGPTTAGRMDAYSPRLIREGLKVMIGKGLRNAEVVDALKQYTGVFFAAIGGAAALMARCVDTAEVIAFDDLGPEAIRRLTVTELPVIVAIDCQGRNVYETGRAAYEQD</sequence>
<dbReference type="AlphaFoldDB" id="W2C0J8"/>
<dbReference type="InterPro" id="IPR004647">
    <property type="entry name" value="Fe-S_hydro-lyase_TtdB-typ_cat"/>
</dbReference>
<dbReference type="NCBIfam" id="NF005310">
    <property type="entry name" value="PRK06842.1"/>
    <property type="match status" value="1"/>
</dbReference>
<evidence type="ECO:0000256" key="2">
    <source>
        <dbReference type="ARBA" id="ARBA00023239"/>
    </source>
</evidence>
<dbReference type="EMBL" id="AYUF01000495">
    <property type="protein sequence ID" value="ETK00719.1"/>
    <property type="molecule type" value="Genomic_DNA"/>
</dbReference>
<dbReference type="PANTHER" id="PTHR43351">
    <property type="entry name" value="L(+)-TARTRATE DEHYDRATASE SUBUNIT BETA"/>
    <property type="match status" value="1"/>
</dbReference>